<dbReference type="Gene3D" id="3.40.50.1010">
    <property type="entry name" value="5'-nuclease"/>
    <property type="match status" value="1"/>
</dbReference>
<reference evidence="6 7" key="1">
    <citation type="submission" date="2018-04" db="EMBL/GenBank/DDBJ databases">
        <title>Novel actinobacteria from marine sediment.</title>
        <authorList>
            <person name="Ng Z.Y."/>
            <person name="Tan G.Y.A."/>
        </authorList>
    </citation>
    <scope>NUCLEOTIDE SEQUENCE [LARGE SCALE GENOMIC DNA]</scope>
    <source>
        <strain evidence="6 7">TPS81</strain>
    </source>
</reference>
<accession>A0A368T4I8</accession>
<dbReference type="OrthoDB" id="3785877at2"/>
<evidence type="ECO:0000256" key="2">
    <source>
        <dbReference type="ARBA" id="ARBA00022723"/>
    </source>
</evidence>
<name>A0A368T4I8_9ACTN</name>
<dbReference type="SUPFAM" id="SSF88723">
    <property type="entry name" value="PIN domain-like"/>
    <property type="match status" value="1"/>
</dbReference>
<evidence type="ECO:0000256" key="4">
    <source>
        <dbReference type="ARBA" id="ARBA00022842"/>
    </source>
</evidence>
<dbReference type="GO" id="GO:0004518">
    <property type="term" value="F:nuclease activity"/>
    <property type="evidence" value="ECO:0007669"/>
    <property type="project" value="UniProtKB-KW"/>
</dbReference>
<dbReference type="GO" id="GO:0046872">
    <property type="term" value="F:metal ion binding"/>
    <property type="evidence" value="ECO:0007669"/>
    <property type="project" value="UniProtKB-KW"/>
</dbReference>
<dbReference type="EMBL" id="QEIN01000106">
    <property type="protein sequence ID" value="RCV57854.1"/>
    <property type="molecule type" value="Genomic_DNA"/>
</dbReference>
<proteinExistence type="predicted"/>
<sequence length="125" mass="13819">MIGFVLDAGALIALERRQDFIIGVMDDAHRKNRPLVIPAGVFAQVWRGTPQQAAINSLLKLKTTEVAPLDYQVGRRIGRILRHAGTSDVVDAHVSLIARETGWPVLTSDPEDIRKLYPDAVIKQV</sequence>
<dbReference type="Proteomes" id="UP000253318">
    <property type="component" value="Unassembled WGS sequence"/>
</dbReference>
<evidence type="ECO:0000313" key="6">
    <source>
        <dbReference type="EMBL" id="RCV57854.1"/>
    </source>
</evidence>
<protein>
    <recommendedName>
        <fullName evidence="5">PIN domain-containing protein</fullName>
    </recommendedName>
</protein>
<evidence type="ECO:0000313" key="7">
    <source>
        <dbReference type="Proteomes" id="UP000253318"/>
    </source>
</evidence>
<evidence type="ECO:0000256" key="3">
    <source>
        <dbReference type="ARBA" id="ARBA00022801"/>
    </source>
</evidence>
<keyword evidence="7" id="KW-1185">Reference proteome</keyword>
<comment type="caution">
    <text evidence="6">The sequence shown here is derived from an EMBL/GenBank/DDBJ whole genome shotgun (WGS) entry which is preliminary data.</text>
</comment>
<dbReference type="RefSeq" id="WP_114397969.1">
    <property type="nucleotide sequence ID" value="NZ_QEIM01000054.1"/>
</dbReference>
<dbReference type="AlphaFoldDB" id="A0A368T4I8"/>
<organism evidence="6 7">
    <name type="scientific">Marinitenerispora sediminis</name>
    <dbReference type="NCBI Taxonomy" id="1931232"/>
    <lineage>
        <taxon>Bacteria</taxon>
        <taxon>Bacillati</taxon>
        <taxon>Actinomycetota</taxon>
        <taxon>Actinomycetes</taxon>
        <taxon>Streptosporangiales</taxon>
        <taxon>Nocardiopsidaceae</taxon>
        <taxon>Marinitenerispora</taxon>
    </lineage>
</organism>
<dbReference type="InterPro" id="IPR029060">
    <property type="entry name" value="PIN-like_dom_sf"/>
</dbReference>
<evidence type="ECO:0000256" key="1">
    <source>
        <dbReference type="ARBA" id="ARBA00022722"/>
    </source>
</evidence>
<dbReference type="Pfam" id="PF01850">
    <property type="entry name" value="PIN"/>
    <property type="match status" value="1"/>
</dbReference>
<dbReference type="InterPro" id="IPR002716">
    <property type="entry name" value="PIN_dom"/>
</dbReference>
<gene>
    <name evidence="6" type="ORF">DEF24_14560</name>
</gene>
<evidence type="ECO:0000259" key="5">
    <source>
        <dbReference type="Pfam" id="PF01850"/>
    </source>
</evidence>
<keyword evidence="1" id="KW-0540">Nuclease</keyword>
<keyword evidence="2" id="KW-0479">Metal-binding</keyword>
<dbReference type="GO" id="GO:0016787">
    <property type="term" value="F:hydrolase activity"/>
    <property type="evidence" value="ECO:0007669"/>
    <property type="project" value="UniProtKB-KW"/>
</dbReference>
<feature type="domain" description="PIN" evidence="5">
    <location>
        <begin position="5"/>
        <end position="111"/>
    </location>
</feature>
<keyword evidence="3" id="KW-0378">Hydrolase</keyword>
<keyword evidence="4" id="KW-0460">Magnesium</keyword>